<organism evidence="2 3">
    <name type="scientific">Acetobacter nitrogenifigens DSM 23921 = NBRC 105050</name>
    <dbReference type="NCBI Taxonomy" id="1120919"/>
    <lineage>
        <taxon>Bacteria</taxon>
        <taxon>Pseudomonadati</taxon>
        <taxon>Pseudomonadota</taxon>
        <taxon>Alphaproteobacteria</taxon>
        <taxon>Acetobacterales</taxon>
        <taxon>Acetobacteraceae</taxon>
        <taxon>Acetobacter</taxon>
    </lineage>
</organism>
<accession>A0A511X5E1</accession>
<keyword evidence="3" id="KW-1185">Reference proteome</keyword>
<proteinExistence type="inferred from homology"/>
<dbReference type="SUPFAM" id="SSF82657">
    <property type="entry name" value="BolA-like"/>
    <property type="match status" value="1"/>
</dbReference>
<dbReference type="InterPro" id="IPR036065">
    <property type="entry name" value="BolA-like_sf"/>
</dbReference>
<dbReference type="PANTHER" id="PTHR46230">
    <property type="match status" value="1"/>
</dbReference>
<sequence>MAKEATGPRAQRISELLEKELAPVRFELIDDSHRHAGHIGRPRGPGEGVEETHFRLLIVSEAFRGVNRVARSRLVHTLLQSEFDAGLHALSLTLDTPVDASVGKVAVEPSA</sequence>
<dbReference type="EMBL" id="BJYF01000001">
    <property type="protein sequence ID" value="GEN58161.1"/>
    <property type="molecule type" value="Genomic_DNA"/>
</dbReference>
<dbReference type="STRING" id="1120919.GCA_000429165_00046"/>
<dbReference type="PANTHER" id="PTHR46230:SF3">
    <property type="entry name" value="SUFE-LIKE PROTEIN 1, CHLOROPLASTIC_MITOCHONDRIAL"/>
    <property type="match status" value="1"/>
</dbReference>
<name>A0A511X5E1_9PROT</name>
<gene>
    <name evidence="2" type="ORF">ANI02nite_00450</name>
</gene>
<dbReference type="InterPro" id="IPR002634">
    <property type="entry name" value="BolA"/>
</dbReference>
<dbReference type="PIRSF" id="PIRSF003113">
    <property type="entry name" value="BolA"/>
    <property type="match status" value="1"/>
</dbReference>
<dbReference type="AlphaFoldDB" id="A0A511X5E1"/>
<comment type="caution">
    <text evidence="2">The sequence shown here is derived from an EMBL/GenBank/DDBJ whole genome shotgun (WGS) entry which is preliminary data.</text>
</comment>
<dbReference type="Proteomes" id="UP000321635">
    <property type="component" value="Unassembled WGS sequence"/>
</dbReference>
<dbReference type="GO" id="GO:0016226">
    <property type="term" value="P:iron-sulfur cluster assembly"/>
    <property type="evidence" value="ECO:0007669"/>
    <property type="project" value="TreeGrafter"/>
</dbReference>
<dbReference type="OrthoDB" id="9811118at2"/>
<dbReference type="RefSeq" id="WP_026396357.1">
    <property type="nucleotide sequence ID" value="NZ_AUBI01000001.1"/>
</dbReference>
<reference evidence="2 3" key="1">
    <citation type="submission" date="2019-07" db="EMBL/GenBank/DDBJ databases">
        <title>Whole genome shotgun sequence of Acetobacter nitrogenifigens NBRC 105050.</title>
        <authorList>
            <person name="Hosoyama A."/>
            <person name="Uohara A."/>
            <person name="Ohji S."/>
            <person name="Ichikawa N."/>
        </authorList>
    </citation>
    <scope>NUCLEOTIDE SEQUENCE [LARGE SCALE GENOMIC DNA]</scope>
    <source>
        <strain evidence="2 3">NBRC 105050</strain>
    </source>
</reference>
<evidence type="ECO:0000313" key="2">
    <source>
        <dbReference type="EMBL" id="GEN58161.1"/>
    </source>
</evidence>
<dbReference type="Gene3D" id="3.30.300.90">
    <property type="entry name" value="BolA-like"/>
    <property type="match status" value="1"/>
</dbReference>
<comment type="similarity">
    <text evidence="1">Belongs to the BolA/IbaG family.</text>
</comment>
<evidence type="ECO:0000256" key="1">
    <source>
        <dbReference type="RuleBase" id="RU003860"/>
    </source>
</evidence>
<evidence type="ECO:0000313" key="3">
    <source>
        <dbReference type="Proteomes" id="UP000321635"/>
    </source>
</evidence>
<protein>
    <submittedName>
        <fullName evidence="2">BolA family transcriptional regulator</fullName>
    </submittedName>
</protein>
<dbReference type="Pfam" id="PF01722">
    <property type="entry name" value="BolA"/>
    <property type="match status" value="1"/>
</dbReference>